<sequence length="55" mass="6459">MELQDHIIELADNESEGVTYEDRIQNQSEIQQEETELLVEAQVHNYMELPDDRVA</sequence>
<dbReference type="Proteomes" id="UP000823941">
    <property type="component" value="Chromosome 14"/>
</dbReference>
<comment type="caution">
    <text evidence="1">The sequence shown here is derived from an EMBL/GenBank/DDBJ whole genome shotgun (WGS) entry which is preliminary data.</text>
</comment>
<accession>A0ABQ7QHI7</accession>
<reference evidence="1 2" key="1">
    <citation type="submission" date="2021-06" db="EMBL/GenBank/DDBJ databases">
        <title>A haploid diamondback moth (Plutella xylostella L.) genome assembly resolves 31 chromosomes and identifies a diamide resistance mutation.</title>
        <authorList>
            <person name="Ward C.M."/>
            <person name="Perry K.D."/>
            <person name="Baker G."/>
            <person name="Powis K."/>
            <person name="Heckel D.G."/>
            <person name="Baxter S.W."/>
        </authorList>
    </citation>
    <scope>NUCLEOTIDE SEQUENCE [LARGE SCALE GENOMIC DNA]</scope>
    <source>
        <strain evidence="1 2">LV</strain>
        <tissue evidence="1">Single pupa</tissue>
    </source>
</reference>
<gene>
    <name evidence="1" type="ORF">JYU34_010036</name>
</gene>
<protein>
    <submittedName>
        <fullName evidence="1">Uncharacterized protein</fullName>
    </submittedName>
</protein>
<keyword evidence="2" id="KW-1185">Reference proteome</keyword>
<proteinExistence type="predicted"/>
<organism evidence="1 2">
    <name type="scientific">Plutella xylostella</name>
    <name type="common">Diamondback moth</name>
    <name type="synonym">Plutella maculipennis</name>
    <dbReference type="NCBI Taxonomy" id="51655"/>
    <lineage>
        <taxon>Eukaryota</taxon>
        <taxon>Metazoa</taxon>
        <taxon>Ecdysozoa</taxon>
        <taxon>Arthropoda</taxon>
        <taxon>Hexapoda</taxon>
        <taxon>Insecta</taxon>
        <taxon>Pterygota</taxon>
        <taxon>Neoptera</taxon>
        <taxon>Endopterygota</taxon>
        <taxon>Lepidoptera</taxon>
        <taxon>Glossata</taxon>
        <taxon>Ditrysia</taxon>
        <taxon>Yponomeutoidea</taxon>
        <taxon>Plutellidae</taxon>
        <taxon>Plutella</taxon>
    </lineage>
</organism>
<name>A0ABQ7QHI7_PLUXY</name>
<evidence type="ECO:0000313" key="2">
    <source>
        <dbReference type="Proteomes" id="UP000823941"/>
    </source>
</evidence>
<evidence type="ECO:0000313" key="1">
    <source>
        <dbReference type="EMBL" id="KAG7304690.1"/>
    </source>
</evidence>
<dbReference type="EMBL" id="JAHIBW010000014">
    <property type="protein sequence ID" value="KAG7304690.1"/>
    <property type="molecule type" value="Genomic_DNA"/>
</dbReference>